<dbReference type="KEGG" id="ddf:DEFDS_0673"/>
<organism evidence="2 3">
    <name type="scientific">Deferribacter desulfuricans (strain DSM 14783 / JCM 11476 / NBRC 101012 / SSM1)</name>
    <dbReference type="NCBI Taxonomy" id="639282"/>
    <lineage>
        <taxon>Bacteria</taxon>
        <taxon>Pseudomonadati</taxon>
        <taxon>Deferribacterota</taxon>
        <taxon>Deferribacteres</taxon>
        <taxon>Deferribacterales</taxon>
        <taxon>Deferribacteraceae</taxon>
        <taxon>Deferribacter</taxon>
    </lineage>
</organism>
<feature type="repeat" description="TPR" evidence="1">
    <location>
        <begin position="33"/>
        <end position="66"/>
    </location>
</feature>
<proteinExistence type="predicted"/>
<dbReference type="HOGENOM" id="CLU_2154211_0_0_0"/>
<dbReference type="InterPro" id="IPR019734">
    <property type="entry name" value="TPR_rpt"/>
</dbReference>
<name>D3PC30_DEFDS</name>
<dbReference type="AlphaFoldDB" id="D3PC30"/>
<dbReference type="Proteomes" id="UP000001520">
    <property type="component" value="Chromosome"/>
</dbReference>
<sequence length="111" mass="12675">MRRIIVGIILLGVMFVGLNVAKGYSSDLSLEQSKKMIELGEESLKEKDMASAIMYFRRAVQFNPYNVDAWEKYDELMKLRAKNEPIKWDKIQVNCSGSGQSSSNDPFAEFE</sequence>
<evidence type="ECO:0000256" key="1">
    <source>
        <dbReference type="PROSITE-ProRule" id="PRU00339"/>
    </source>
</evidence>
<dbReference type="STRING" id="639282.DEFDS_0673"/>
<dbReference type="InterPro" id="IPR011990">
    <property type="entry name" value="TPR-like_helical_dom_sf"/>
</dbReference>
<gene>
    <name evidence="2" type="ordered locus">DEFDS_0673</name>
</gene>
<dbReference type="Gene3D" id="1.25.40.10">
    <property type="entry name" value="Tetratricopeptide repeat domain"/>
    <property type="match status" value="1"/>
</dbReference>
<dbReference type="SUPFAM" id="SSF48452">
    <property type="entry name" value="TPR-like"/>
    <property type="match status" value="1"/>
</dbReference>
<dbReference type="PROSITE" id="PS50005">
    <property type="entry name" value="TPR"/>
    <property type="match status" value="1"/>
</dbReference>
<evidence type="ECO:0000313" key="3">
    <source>
        <dbReference type="Proteomes" id="UP000001520"/>
    </source>
</evidence>
<protein>
    <submittedName>
        <fullName evidence="2">Uncharacterized protein</fullName>
    </submittedName>
</protein>
<dbReference type="RefSeq" id="WP_013007401.1">
    <property type="nucleotide sequence ID" value="NC_013939.1"/>
</dbReference>
<keyword evidence="3" id="KW-1185">Reference proteome</keyword>
<keyword evidence="1" id="KW-0802">TPR repeat</keyword>
<accession>D3PC30</accession>
<evidence type="ECO:0000313" key="2">
    <source>
        <dbReference type="EMBL" id="BAI80153.1"/>
    </source>
</evidence>
<reference evidence="2 3" key="1">
    <citation type="journal article" date="2010" name="DNA Res.">
        <title>Bacterial lifestyle in a deep-sea hydrothermal vent chimney revealed by the genome sequence of the thermophilic bacterium Deferribacter desulfuricans SSM1.</title>
        <authorList>
            <person name="Takaki Y."/>
            <person name="Shimamura S."/>
            <person name="Nakagawa S."/>
            <person name="Fukuhara Y."/>
            <person name="Horikawa H."/>
            <person name="Ankai A."/>
            <person name="Harada T."/>
            <person name="Hosoyama A."/>
            <person name="Oguchi A."/>
            <person name="Fukui S."/>
            <person name="Fujita N."/>
            <person name="Takami H."/>
            <person name="Takai K."/>
        </authorList>
    </citation>
    <scope>NUCLEOTIDE SEQUENCE [LARGE SCALE GENOMIC DNA]</scope>
    <source>
        <strain evidence="3">DSM 14783 / JCM 11476 / NBRC 101012 / SSM1</strain>
    </source>
</reference>
<dbReference type="EMBL" id="AP011529">
    <property type="protein sequence ID" value="BAI80153.1"/>
    <property type="molecule type" value="Genomic_DNA"/>
</dbReference>